<dbReference type="SMART" id="SM00972">
    <property type="entry name" value="SCPU"/>
    <property type="match status" value="1"/>
</dbReference>
<keyword evidence="3" id="KW-1185">Reference proteome</keyword>
<organism evidence="2 3">
    <name type="scientific">Acinetobacter larvae</name>
    <dbReference type="NCBI Taxonomy" id="1789224"/>
    <lineage>
        <taxon>Bacteria</taxon>
        <taxon>Pseudomonadati</taxon>
        <taxon>Pseudomonadota</taxon>
        <taxon>Gammaproteobacteria</taxon>
        <taxon>Moraxellales</taxon>
        <taxon>Moraxellaceae</taxon>
        <taxon>Acinetobacter</taxon>
    </lineage>
</organism>
<sequence>MAETQANFKVSAKIARGCSIGSTSQQLNFGRYAALSNDLVDAQLSNALDTWNIQCTEKIPVKISLDAGEYASAGWRRMKHSVAQAYIPYALYQDSAHQQAYVANQNIRLERSSSNGNLLQFSIFAVVDLANSTRSNIAGLYQDNVAITIAW</sequence>
<evidence type="ECO:0000313" key="3">
    <source>
        <dbReference type="Proteomes" id="UP000093391"/>
    </source>
</evidence>
<dbReference type="PANTHER" id="PTHR37089">
    <property type="entry name" value="PROTEIN U-RELATED"/>
    <property type="match status" value="1"/>
</dbReference>
<dbReference type="EMBL" id="CP016895">
    <property type="protein sequence ID" value="AOA59814.1"/>
    <property type="molecule type" value="Genomic_DNA"/>
</dbReference>
<dbReference type="InterPro" id="IPR007893">
    <property type="entry name" value="Spore_coat_U/FanG"/>
</dbReference>
<evidence type="ECO:0000313" key="2">
    <source>
        <dbReference type="EMBL" id="AOA59814.1"/>
    </source>
</evidence>
<evidence type="ECO:0000259" key="1">
    <source>
        <dbReference type="Pfam" id="PF05229"/>
    </source>
</evidence>
<reference evidence="2 3" key="1">
    <citation type="submission" date="2016-08" db="EMBL/GenBank/DDBJ databases">
        <authorList>
            <person name="Seilhamer J.J."/>
        </authorList>
    </citation>
    <scope>NUCLEOTIDE SEQUENCE [LARGE SCALE GENOMIC DNA]</scope>
    <source>
        <strain evidence="2 3">BRTC-1</strain>
    </source>
</reference>
<feature type="domain" description="Spore coat protein U/FanG" evidence="1">
    <location>
        <begin position="5"/>
        <end position="148"/>
    </location>
</feature>
<dbReference type="Pfam" id="PF05229">
    <property type="entry name" value="SCPU"/>
    <property type="match status" value="1"/>
</dbReference>
<dbReference type="Proteomes" id="UP000093391">
    <property type="component" value="Chromosome"/>
</dbReference>
<dbReference type="InterPro" id="IPR053167">
    <property type="entry name" value="Spore_coat_component"/>
</dbReference>
<protein>
    <recommendedName>
        <fullName evidence="1">Spore coat protein U/FanG domain-containing protein</fullName>
    </recommendedName>
</protein>
<dbReference type="AlphaFoldDB" id="A0A1B2M3R4"/>
<gene>
    <name evidence="2" type="ORF">BFG52_00900</name>
</gene>
<proteinExistence type="predicted"/>
<dbReference type="KEGG" id="ala:BFG52_00900"/>
<dbReference type="STRING" id="1789224.BFG52_00900"/>
<accession>A0A1B2M3R4</accession>
<name>A0A1B2M3R4_9GAMM</name>